<dbReference type="RefSeq" id="WP_183773732.1">
    <property type="nucleotide sequence ID" value="NZ_JACHFW010000006.1"/>
</dbReference>
<feature type="transmembrane region" description="Helical" evidence="10">
    <location>
        <begin position="34"/>
        <end position="61"/>
    </location>
</feature>
<keyword evidence="4 9" id="KW-0808">Transferase</keyword>
<dbReference type="PIRSF" id="PIRSF500217">
    <property type="entry name" value="AlgI"/>
    <property type="match status" value="1"/>
</dbReference>
<reference evidence="11 12" key="1">
    <citation type="submission" date="2020-08" db="EMBL/GenBank/DDBJ databases">
        <title>Genomic Encyclopedia of Type Strains, Phase IV (KMG-IV): sequencing the most valuable type-strain genomes for metagenomic binning, comparative biology and taxonomic classification.</title>
        <authorList>
            <person name="Goeker M."/>
        </authorList>
    </citation>
    <scope>NUCLEOTIDE SEQUENCE [LARGE SCALE GENOMIC DNA]</scope>
    <source>
        <strain evidence="11 12">DSM 106146</strain>
    </source>
</reference>
<evidence type="ECO:0000256" key="9">
    <source>
        <dbReference type="PIRNR" id="PIRNR016636"/>
    </source>
</evidence>
<feature type="transmembrane region" description="Helical" evidence="10">
    <location>
        <begin position="142"/>
        <end position="162"/>
    </location>
</feature>
<dbReference type="GO" id="GO:0005886">
    <property type="term" value="C:plasma membrane"/>
    <property type="evidence" value="ECO:0007669"/>
    <property type="project" value="UniProtKB-SubCell"/>
</dbReference>
<comment type="subcellular location">
    <subcellularLocation>
        <location evidence="1">Cell membrane</location>
        <topology evidence="1">Multi-pass membrane protein</topology>
    </subcellularLocation>
</comment>
<dbReference type="PANTHER" id="PTHR13285:SF23">
    <property type="entry name" value="TEICHOIC ACID D-ALANYLTRANSFERASE"/>
    <property type="match status" value="1"/>
</dbReference>
<organism evidence="11 12">
    <name type="scientific">Catenibacillus scindens</name>
    <dbReference type="NCBI Taxonomy" id="673271"/>
    <lineage>
        <taxon>Bacteria</taxon>
        <taxon>Bacillati</taxon>
        <taxon>Bacillota</taxon>
        <taxon>Clostridia</taxon>
        <taxon>Lachnospirales</taxon>
        <taxon>Lachnospiraceae</taxon>
        <taxon>Catenibacillus</taxon>
    </lineage>
</organism>
<evidence type="ECO:0000256" key="3">
    <source>
        <dbReference type="ARBA" id="ARBA00022475"/>
    </source>
</evidence>
<dbReference type="InterPro" id="IPR004299">
    <property type="entry name" value="MBOAT_fam"/>
</dbReference>
<evidence type="ECO:0000256" key="4">
    <source>
        <dbReference type="ARBA" id="ARBA00022679"/>
    </source>
</evidence>
<feature type="transmembrane region" description="Helical" evidence="10">
    <location>
        <begin position="374"/>
        <end position="392"/>
    </location>
</feature>
<feature type="transmembrane region" description="Helical" evidence="10">
    <location>
        <begin position="112"/>
        <end position="130"/>
    </location>
</feature>
<evidence type="ECO:0000256" key="5">
    <source>
        <dbReference type="ARBA" id="ARBA00022692"/>
    </source>
</evidence>
<dbReference type="InterPro" id="IPR028362">
    <property type="entry name" value="AlgI"/>
</dbReference>
<protein>
    <submittedName>
        <fullName evidence="11">Alginate O-acetyltransferase complex protein AlgI</fullName>
    </submittedName>
</protein>
<keyword evidence="6 10" id="KW-1133">Transmembrane helix</keyword>
<feature type="transmembrane region" description="Helical" evidence="10">
    <location>
        <begin position="306"/>
        <end position="328"/>
    </location>
</feature>
<feature type="transmembrane region" description="Helical" evidence="10">
    <location>
        <begin position="433"/>
        <end position="453"/>
    </location>
</feature>
<proteinExistence type="inferred from homology"/>
<keyword evidence="5 10" id="KW-0812">Transmembrane</keyword>
<feature type="transmembrane region" description="Helical" evidence="10">
    <location>
        <begin position="349"/>
        <end position="368"/>
    </location>
</feature>
<keyword evidence="12" id="KW-1185">Reference proteome</keyword>
<accession>A0A7W8M5W1</accession>
<evidence type="ECO:0000256" key="7">
    <source>
        <dbReference type="ARBA" id="ARBA00023136"/>
    </source>
</evidence>
<feature type="transmembrane region" description="Helical" evidence="10">
    <location>
        <begin position="404"/>
        <end position="421"/>
    </location>
</feature>
<dbReference type="InterPro" id="IPR024194">
    <property type="entry name" value="Ac/AlaTfrase_AlgI/DltB"/>
</dbReference>
<keyword evidence="8 9" id="KW-0012">Acyltransferase</keyword>
<dbReference type="AlphaFoldDB" id="A0A7W8M5W1"/>
<dbReference type="PANTHER" id="PTHR13285">
    <property type="entry name" value="ACYLTRANSFERASE"/>
    <property type="match status" value="1"/>
</dbReference>
<comment type="similarity">
    <text evidence="2 9">Belongs to the membrane-bound acyltransferase family.</text>
</comment>
<evidence type="ECO:0000256" key="1">
    <source>
        <dbReference type="ARBA" id="ARBA00004651"/>
    </source>
</evidence>
<keyword evidence="7 9" id="KW-0472">Membrane</keyword>
<evidence type="ECO:0000256" key="8">
    <source>
        <dbReference type="ARBA" id="ARBA00023315"/>
    </source>
</evidence>
<gene>
    <name evidence="11" type="ORF">HNP82_001919</name>
</gene>
<keyword evidence="3 9" id="KW-1003">Cell membrane</keyword>
<dbReference type="PIRSF" id="PIRSF016636">
    <property type="entry name" value="AlgI_DltB"/>
    <property type="match status" value="1"/>
</dbReference>
<sequence length="461" mass="52628">MVFSSLIFLCVFLPVTFGLYYLIPSITAKNILLIIVSFLFYAYGEPVYVILMFISCVFNYAVGRAIMWRRRRLFVAIAVIVNLVFLGVFKYTGFVMETINGLFGLNLDVVEIALPVGISFYTFQALSYVIDVYRDPKIGQRNLLNVLLYISFFPQLIAGPIVRFDDIVHQIRHRVHSVDKISGGICRFVRGLGKKVLLANTMAVIADNIFNAPGGQVNVIAAWIGALAYAFQIYYDFCGYSDMALGMAQMFGFRFLENFNAPYVADGIQDFWHRWHISLSTWFKEYLYIPLGGNRKGKARTILNRYIVFFCTGLWHGANWTFILWGLLHGTCLVLENTRISLKRIPVKGVRQIITFILVVCAFVIFRADDIGHAFAYLGTMFTGGTFSSASMDLMWAQLTPVHIFMLILSFLCIRPWNISWPKALRPVVTKGVYVWTLILLLLCMINLASNAYNPFIYFRF</sequence>
<evidence type="ECO:0000313" key="12">
    <source>
        <dbReference type="Proteomes" id="UP000543642"/>
    </source>
</evidence>
<dbReference type="EMBL" id="JACHFW010000006">
    <property type="protein sequence ID" value="MBB5264791.1"/>
    <property type="molecule type" value="Genomic_DNA"/>
</dbReference>
<comment type="caution">
    <text evidence="11">The sequence shown here is derived from an EMBL/GenBank/DDBJ whole genome shotgun (WGS) entry which is preliminary data.</text>
</comment>
<dbReference type="GO" id="GO:0016746">
    <property type="term" value="F:acyltransferase activity"/>
    <property type="evidence" value="ECO:0007669"/>
    <property type="project" value="UniProtKB-KW"/>
</dbReference>
<evidence type="ECO:0000313" key="11">
    <source>
        <dbReference type="EMBL" id="MBB5264791.1"/>
    </source>
</evidence>
<evidence type="ECO:0000256" key="10">
    <source>
        <dbReference type="SAM" id="Phobius"/>
    </source>
</evidence>
<dbReference type="Pfam" id="PF03062">
    <property type="entry name" value="MBOAT"/>
    <property type="match status" value="1"/>
</dbReference>
<dbReference type="Proteomes" id="UP000543642">
    <property type="component" value="Unassembled WGS sequence"/>
</dbReference>
<dbReference type="InterPro" id="IPR051085">
    <property type="entry name" value="MB_O-acyltransferase"/>
</dbReference>
<name>A0A7W8M5W1_9FIRM</name>
<dbReference type="GO" id="GO:0042121">
    <property type="term" value="P:alginic acid biosynthetic process"/>
    <property type="evidence" value="ECO:0007669"/>
    <property type="project" value="InterPro"/>
</dbReference>
<evidence type="ECO:0000256" key="2">
    <source>
        <dbReference type="ARBA" id="ARBA00010323"/>
    </source>
</evidence>
<feature type="transmembrane region" description="Helical" evidence="10">
    <location>
        <begin position="73"/>
        <end position="92"/>
    </location>
</feature>
<evidence type="ECO:0000256" key="6">
    <source>
        <dbReference type="ARBA" id="ARBA00022989"/>
    </source>
</evidence>